<comment type="similarity">
    <text evidence="1">Belongs to the short-chain dehydrogenases/reductases (SDR) family.</text>
</comment>
<gene>
    <name evidence="2" type="ORF">S01H1_08702</name>
</gene>
<protein>
    <recommendedName>
        <fullName evidence="3">3-oxoacyl-ACP reductase</fullName>
    </recommendedName>
</protein>
<dbReference type="InterPro" id="IPR002347">
    <property type="entry name" value="SDR_fam"/>
</dbReference>
<proteinExistence type="inferred from homology"/>
<dbReference type="Pfam" id="PF13561">
    <property type="entry name" value="adh_short_C2"/>
    <property type="match status" value="1"/>
</dbReference>
<dbReference type="PRINTS" id="PR00081">
    <property type="entry name" value="GDHRDH"/>
</dbReference>
<dbReference type="PANTHER" id="PTHR42760:SF40">
    <property type="entry name" value="3-OXOACYL-[ACYL-CARRIER-PROTEIN] REDUCTASE, CHLOROPLASTIC"/>
    <property type="match status" value="1"/>
</dbReference>
<feature type="non-terminal residue" evidence="2">
    <location>
        <position position="1"/>
    </location>
</feature>
<organism evidence="2">
    <name type="scientific">marine sediment metagenome</name>
    <dbReference type="NCBI Taxonomy" id="412755"/>
    <lineage>
        <taxon>unclassified sequences</taxon>
        <taxon>metagenomes</taxon>
        <taxon>ecological metagenomes</taxon>
    </lineage>
</organism>
<dbReference type="Gene3D" id="3.40.50.720">
    <property type="entry name" value="NAD(P)-binding Rossmann-like Domain"/>
    <property type="match status" value="1"/>
</dbReference>
<dbReference type="EMBL" id="BARS01004453">
    <property type="protein sequence ID" value="GAF78454.1"/>
    <property type="molecule type" value="Genomic_DNA"/>
</dbReference>
<reference evidence="2" key="1">
    <citation type="journal article" date="2014" name="Front. Microbiol.">
        <title>High frequency of phylogenetically diverse reductive dehalogenase-homologous genes in deep subseafloor sedimentary metagenomes.</title>
        <authorList>
            <person name="Kawai M."/>
            <person name="Futagami T."/>
            <person name="Toyoda A."/>
            <person name="Takaki Y."/>
            <person name="Nishi S."/>
            <person name="Hori S."/>
            <person name="Arai W."/>
            <person name="Tsubouchi T."/>
            <person name="Morono Y."/>
            <person name="Uchiyama I."/>
            <person name="Ito T."/>
            <person name="Fujiyama A."/>
            <person name="Inagaki F."/>
            <person name="Takami H."/>
        </authorList>
    </citation>
    <scope>NUCLEOTIDE SEQUENCE</scope>
    <source>
        <strain evidence="2">Expedition CK06-06</strain>
    </source>
</reference>
<dbReference type="SUPFAM" id="SSF51735">
    <property type="entry name" value="NAD(P)-binding Rossmann-fold domains"/>
    <property type="match status" value="1"/>
</dbReference>
<dbReference type="GO" id="GO:0016616">
    <property type="term" value="F:oxidoreductase activity, acting on the CH-OH group of donors, NAD or NADP as acceptor"/>
    <property type="evidence" value="ECO:0007669"/>
    <property type="project" value="TreeGrafter"/>
</dbReference>
<dbReference type="InterPro" id="IPR036291">
    <property type="entry name" value="NAD(P)-bd_dom_sf"/>
</dbReference>
<comment type="caution">
    <text evidence="2">The sequence shown here is derived from an EMBL/GenBank/DDBJ whole genome shotgun (WGS) entry which is preliminary data.</text>
</comment>
<dbReference type="PANTHER" id="PTHR42760">
    <property type="entry name" value="SHORT-CHAIN DEHYDROGENASES/REDUCTASES FAMILY MEMBER"/>
    <property type="match status" value="1"/>
</dbReference>
<evidence type="ECO:0000256" key="1">
    <source>
        <dbReference type="ARBA" id="ARBA00006484"/>
    </source>
</evidence>
<evidence type="ECO:0000313" key="2">
    <source>
        <dbReference type="EMBL" id="GAF78454.1"/>
    </source>
</evidence>
<dbReference type="GO" id="GO:0030497">
    <property type="term" value="P:fatty acid elongation"/>
    <property type="evidence" value="ECO:0007669"/>
    <property type="project" value="TreeGrafter"/>
</dbReference>
<name>X0SBS8_9ZZZZ</name>
<sequence>NERHKQTVLVTGSTSGIGRAVALQLAESGAAVAIHGRNAAAAEHIADEISTSAGSVAGIFLTDIATTDGCRELIESVTTACPTLHAACLIAGADTLTGAAASLPFEDKLQLLYDTDVQSTLLLGRGLGQWMKSGRGGSIVTTGWDQAATGMEGDSGELFATIKGAVMAFTKSLAKSLAPHVRVNCIAPGWIKTAWGDQASGPWQDRAVRECLLERWGEPRDIAEAIQWLISPGAGFITGQIVNVNGGFRTNQTD</sequence>
<dbReference type="AlphaFoldDB" id="X0SBS8"/>
<dbReference type="CDD" id="cd05233">
    <property type="entry name" value="SDR_c"/>
    <property type="match status" value="1"/>
</dbReference>
<evidence type="ECO:0008006" key="3">
    <source>
        <dbReference type="Google" id="ProtNLM"/>
    </source>
</evidence>
<accession>X0SBS8</accession>